<dbReference type="Proteomes" id="UP000252585">
    <property type="component" value="Unassembled WGS sequence"/>
</dbReference>
<sequence length="202" mass="23181">MNLILNNNDKVVSIDREISPNELINEINNLIGDELIFSHVVINGQEIYSNLEEFLANNIKETEKIEVIARTRKEFVHESLLSAKNYLAQTNSLIDDIVSQFYSNPSSKEWGQFGHLVDGLQWLTQLITNMDGIEERPRNWGEYVEIHQKIQNVVMELGEAVEQKDNTLIGDIINYEMKPTYEELNTIISNTINNEGNSNDVN</sequence>
<comment type="caution">
    <text evidence="1">The sequence shown here is derived from an EMBL/GenBank/DDBJ whole genome shotgun (WGS) entry which is preliminary data.</text>
</comment>
<protein>
    <submittedName>
        <fullName evidence="1">Uncharacterized protein</fullName>
    </submittedName>
</protein>
<gene>
    <name evidence="1" type="ORF">DFR57_10318</name>
</gene>
<keyword evidence="2" id="KW-1185">Reference proteome</keyword>
<dbReference type="AlphaFoldDB" id="A0A368Y3G3"/>
<dbReference type="EMBL" id="QPJJ01000003">
    <property type="protein sequence ID" value="RCW74722.1"/>
    <property type="molecule type" value="Genomic_DNA"/>
</dbReference>
<accession>A0A368Y3G3</accession>
<evidence type="ECO:0000313" key="2">
    <source>
        <dbReference type="Proteomes" id="UP000252585"/>
    </source>
</evidence>
<dbReference type="RefSeq" id="WP_114351844.1">
    <property type="nucleotide sequence ID" value="NZ_QPJJ01000003.1"/>
</dbReference>
<name>A0A368Y3G3_9BACI</name>
<reference evidence="1 2" key="1">
    <citation type="submission" date="2018-07" db="EMBL/GenBank/DDBJ databases">
        <title>Genomic Encyclopedia of Type Strains, Phase IV (KMG-IV): sequencing the most valuable type-strain genomes for metagenomic binning, comparative biology and taxonomic classification.</title>
        <authorList>
            <person name="Goeker M."/>
        </authorList>
    </citation>
    <scope>NUCLEOTIDE SEQUENCE [LARGE SCALE GENOMIC DNA]</scope>
    <source>
        <strain evidence="1 2">DSM 27696</strain>
    </source>
</reference>
<organism evidence="1 2">
    <name type="scientific">Saliterribacillus persicus</name>
    <dbReference type="NCBI Taxonomy" id="930114"/>
    <lineage>
        <taxon>Bacteria</taxon>
        <taxon>Bacillati</taxon>
        <taxon>Bacillota</taxon>
        <taxon>Bacilli</taxon>
        <taxon>Bacillales</taxon>
        <taxon>Bacillaceae</taxon>
        <taxon>Saliterribacillus</taxon>
    </lineage>
</organism>
<proteinExistence type="predicted"/>
<dbReference type="OrthoDB" id="1683192at2"/>
<evidence type="ECO:0000313" key="1">
    <source>
        <dbReference type="EMBL" id="RCW74722.1"/>
    </source>
</evidence>